<dbReference type="SUPFAM" id="SSF53800">
    <property type="entry name" value="Chelatase"/>
    <property type="match status" value="2"/>
</dbReference>
<comment type="caution">
    <text evidence="1">The sequence shown here is derived from an EMBL/GenBank/DDBJ whole genome shotgun (WGS) entry which is preliminary data.</text>
</comment>
<dbReference type="RefSeq" id="WP_166401332.1">
    <property type="nucleotide sequence ID" value="NZ_JAANHS010000001.1"/>
</dbReference>
<reference evidence="1 2" key="1">
    <citation type="journal article" date="2022" name="Microorganisms">
        <title>Genome Sequence and Characterization of a Xanthorhodopsin-Containing, Aerobic Anoxygenic Phototrophic Rhodobacter Species, Isolated from Mesophilic Conditions at Yellowstone National Park.</title>
        <authorList>
            <person name="Kyndt J.A."/>
            <person name="Robertson S."/>
            <person name="Shoffstall I.B."/>
            <person name="Ramaley R.F."/>
            <person name="Meyer T.E."/>
        </authorList>
    </citation>
    <scope>NUCLEOTIDE SEQUENCE [LARGE SCALE GENOMIC DNA]</scope>
    <source>
        <strain evidence="1 2">M37P</strain>
    </source>
</reference>
<dbReference type="Gene3D" id="3.40.50.1400">
    <property type="match status" value="2"/>
</dbReference>
<keyword evidence="2" id="KW-1185">Reference proteome</keyword>
<evidence type="ECO:0000313" key="2">
    <source>
        <dbReference type="Proteomes" id="UP001515660"/>
    </source>
</evidence>
<accession>A0ABX0G206</accession>
<dbReference type="EMBL" id="JAANHS010000001">
    <property type="protein sequence ID" value="NHB75280.1"/>
    <property type="molecule type" value="Genomic_DNA"/>
</dbReference>
<sequence>MTQCALILAHGQPSDPRPAGAALEELAARVERLMPGWSVGAATLAEEGAIARTVEGRAGGVVFPMFMAGGWFVRVQIPQRLRAAGAEGWTVLEPFGCDPAVHELCVTLVREAGADQVILAAHGSFKSSAPADIAFHVAGRIAAGTGAVVAAGFIDQEPRLSGLTGLTGRGGVCLPFFAAEGGHVSEDIPAALAEAGFTGRILPPVGLDARVPKLIAAAIARGVPVCSGACRWMR</sequence>
<name>A0ABX0G206_9RHOB</name>
<protein>
    <submittedName>
        <fullName evidence="1">Cobalamin biosynthesis protein CbiX</fullName>
    </submittedName>
</protein>
<organism evidence="1 2">
    <name type="scientific">Rhodobacter calidifons</name>
    <dbReference type="NCBI Taxonomy" id="2715277"/>
    <lineage>
        <taxon>Bacteria</taxon>
        <taxon>Pseudomonadati</taxon>
        <taxon>Pseudomonadota</taxon>
        <taxon>Alphaproteobacteria</taxon>
        <taxon>Rhodobacterales</taxon>
        <taxon>Rhodobacter group</taxon>
        <taxon>Rhodobacter</taxon>
    </lineage>
</organism>
<gene>
    <name evidence="1" type="ORF">G8O29_00815</name>
</gene>
<dbReference type="Proteomes" id="UP001515660">
    <property type="component" value="Unassembled WGS sequence"/>
</dbReference>
<proteinExistence type="predicted"/>
<evidence type="ECO:0000313" key="1">
    <source>
        <dbReference type="EMBL" id="NHB75280.1"/>
    </source>
</evidence>